<evidence type="ECO:0000313" key="4">
    <source>
        <dbReference type="Proteomes" id="UP000604046"/>
    </source>
</evidence>
<feature type="coiled-coil region" evidence="1">
    <location>
        <begin position="95"/>
        <end position="136"/>
    </location>
</feature>
<keyword evidence="1" id="KW-0175">Coiled coil</keyword>
<organism evidence="3 4">
    <name type="scientific">Symbiodinium natans</name>
    <dbReference type="NCBI Taxonomy" id="878477"/>
    <lineage>
        <taxon>Eukaryota</taxon>
        <taxon>Sar</taxon>
        <taxon>Alveolata</taxon>
        <taxon>Dinophyceae</taxon>
        <taxon>Suessiales</taxon>
        <taxon>Symbiodiniaceae</taxon>
        <taxon>Symbiodinium</taxon>
    </lineage>
</organism>
<feature type="compositionally biased region" description="Basic residues" evidence="2">
    <location>
        <begin position="1"/>
        <end position="11"/>
    </location>
</feature>
<dbReference type="OrthoDB" id="428906at2759"/>
<sequence>MAPKTQKKGTKRPAQEPAASEAKKLKDMLQKKGVAKSAYDGIVAGIQHPLAENLTDSVRQMLLAMLPEGLCVPEERHEAQESYVGMLSEVFEGIMAKLQDDVKFASAEVARVEGSKSGLESKVMESEAALQAAETRAAECKVMLADSTKTVLACKAALGDKERLQKEGDAAFEAAKAEKAALEEALSQDFRLLRDGEVEGEVAGTHYKKLEGLVSNIGLETSLMTALPTCMIKKPADRGSFDAMVVAQLQDKLSTRISDLAEIIQSGQPSAAARQEAVDTARQDLDAAKQAQQEAAEGLKAATDLRQECESQKATAALNVEQHEPELSAAKKTMVEKEMERDAFQGYNFACFKNLQKRRTDTKTTQMSAAREQLEVAAALEMAEAGA</sequence>
<evidence type="ECO:0000313" key="3">
    <source>
        <dbReference type="EMBL" id="CAE7533226.1"/>
    </source>
</evidence>
<evidence type="ECO:0000256" key="2">
    <source>
        <dbReference type="SAM" id="MobiDB-lite"/>
    </source>
</evidence>
<dbReference type="AlphaFoldDB" id="A0A812TQ54"/>
<dbReference type="EMBL" id="CAJNDS010002580">
    <property type="protein sequence ID" value="CAE7533226.1"/>
    <property type="molecule type" value="Genomic_DNA"/>
</dbReference>
<dbReference type="Proteomes" id="UP000604046">
    <property type="component" value="Unassembled WGS sequence"/>
</dbReference>
<gene>
    <name evidence="3" type="ORF">SNAT2548_LOCUS29879</name>
</gene>
<proteinExistence type="predicted"/>
<accession>A0A812TQ54</accession>
<reference evidence="3" key="1">
    <citation type="submission" date="2021-02" db="EMBL/GenBank/DDBJ databases">
        <authorList>
            <person name="Dougan E. K."/>
            <person name="Rhodes N."/>
            <person name="Thang M."/>
            <person name="Chan C."/>
        </authorList>
    </citation>
    <scope>NUCLEOTIDE SEQUENCE</scope>
</reference>
<keyword evidence="4" id="KW-1185">Reference proteome</keyword>
<evidence type="ECO:0000256" key="1">
    <source>
        <dbReference type="SAM" id="Coils"/>
    </source>
</evidence>
<feature type="region of interest" description="Disordered" evidence="2">
    <location>
        <begin position="1"/>
        <end position="26"/>
    </location>
</feature>
<name>A0A812TQ54_9DINO</name>
<protein>
    <submittedName>
        <fullName evidence="3">Uncharacterized protein</fullName>
    </submittedName>
</protein>
<comment type="caution">
    <text evidence="3">The sequence shown here is derived from an EMBL/GenBank/DDBJ whole genome shotgun (WGS) entry which is preliminary data.</text>
</comment>